<proteinExistence type="predicted"/>
<dbReference type="RefSeq" id="WP_150337740.1">
    <property type="nucleotide sequence ID" value="NZ_JAERIX010000024.1"/>
</dbReference>
<dbReference type="InterPro" id="IPR058240">
    <property type="entry name" value="rSAM_sf"/>
</dbReference>
<name>A0A5M9QFX9_9HELI</name>
<dbReference type="AlphaFoldDB" id="A0A5M9QFX9"/>
<dbReference type="EMBL" id="VXKE01000021">
    <property type="protein sequence ID" value="KAA8707723.1"/>
    <property type="molecule type" value="Genomic_DNA"/>
</dbReference>
<dbReference type="SUPFAM" id="SSF102114">
    <property type="entry name" value="Radical SAM enzymes"/>
    <property type="match status" value="1"/>
</dbReference>
<protein>
    <submittedName>
        <fullName evidence="1">4Fe-4S cluster-binding domain-containing protein</fullName>
    </submittedName>
</protein>
<reference evidence="1 2" key="1">
    <citation type="submission" date="2019-09" db="EMBL/GenBank/DDBJ databases">
        <title>Draft genome sequence of various Type strains from the CCUG.</title>
        <authorList>
            <person name="Pineiro-Iglesias B."/>
            <person name="Tunovic T."/>
            <person name="Unosson C."/>
            <person name="Inganas E."/>
            <person name="Ohlen M."/>
            <person name="Cardew S."/>
            <person name="Jensie-Markopoulos S."/>
            <person name="Salva-Serra F."/>
            <person name="Jaen-Luchoro D."/>
            <person name="Karlsson R."/>
            <person name="Svensson-Stadler L."/>
            <person name="Chun J."/>
            <person name="Moore E."/>
        </authorList>
    </citation>
    <scope>NUCLEOTIDE SEQUENCE [LARGE SCALE GENOMIC DNA]</scope>
    <source>
        <strain evidence="1 2">CCUG 32756T</strain>
    </source>
</reference>
<gene>
    <name evidence="1" type="ORF">F4V45_07590</name>
</gene>
<dbReference type="InterPro" id="IPR013785">
    <property type="entry name" value="Aldolase_TIM"/>
</dbReference>
<comment type="caution">
    <text evidence="1">The sequence shown here is derived from an EMBL/GenBank/DDBJ whole genome shotgun (WGS) entry which is preliminary data.</text>
</comment>
<dbReference type="Gene3D" id="3.20.20.70">
    <property type="entry name" value="Aldolase class I"/>
    <property type="match status" value="1"/>
</dbReference>
<sequence>MPIRSLKKRIKNRYFSFLSLEQARRITPKPYLDSIGFELASHCNLHCYSRDHFSQLSKSGYYDLEQFERDCKRLYELSSGVITSFTLFGGEPLLNKQCASYFAILHQIFPKSTIYVITNGTLLLKQSDRFWQSARENQVVLQATKYPIEIDWEQVKEKCAKEQVQFVFYNDEKEEKLSFKTQLDKDGRSDPFVSFVHCHRANACTQIHNGKIYPCAVAANAKAFNQAFGQDLQSSPKDYIDIYDSKMTYEKILDFLARPIPFCRYCRQRIWSISLGARQREVLMSIFRLTLCATR</sequence>
<organism evidence="1 2">
    <name type="scientific">Helicobacter canis</name>
    <dbReference type="NCBI Taxonomy" id="29419"/>
    <lineage>
        <taxon>Bacteria</taxon>
        <taxon>Pseudomonadati</taxon>
        <taxon>Campylobacterota</taxon>
        <taxon>Epsilonproteobacteria</taxon>
        <taxon>Campylobacterales</taxon>
        <taxon>Helicobacteraceae</taxon>
        <taxon>Helicobacter</taxon>
    </lineage>
</organism>
<dbReference type="Proteomes" id="UP000323707">
    <property type="component" value="Unassembled WGS sequence"/>
</dbReference>
<accession>A0A5M9QFX9</accession>
<evidence type="ECO:0000313" key="1">
    <source>
        <dbReference type="EMBL" id="KAA8707723.1"/>
    </source>
</evidence>
<evidence type="ECO:0000313" key="2">
    <source>
        <dbReference type="Proteomes" id="UP000323707"/>
    </source>
</evidence>
<dbReference type="CDD" id="cd01335">
    <property type="entry name" value="Radical_SAM"/>
    <property type="match status" value="1"/>
</dbReference>